<feature type="compositionally biased region" description="Low complexity" evidence="1">
    <location>
        <begin position="186"/>
        <end position="213"/>
    </location>
</feature>
<evidence type="ECO:0000256" key="1">
    <source>
        <dbReference type="SAM" id="MobiDB-lite"/>
    </source>
</evidence>
<keyword evidence="2" id="KW-1133">Transmembrane helix</keyword>
<sequence length="345" mass="38283">METEYLDIVNKELRDIQQFFAQYYYPTPITQQHPYPVQHAPTVLPLLKPILTSPPTSPPSSSTHNTDDHGDDLFDFPSLYHTSSPLSSFGSVGDAAERDQYVTDLRDRYKQLKAIQDQMHLELTRSRILKQSIQVVGVTNRLNDNATTSPLPSQEKRGAHFESANRTMTEPVAHSPLSFADTPDRGTVSTPTPPVETGGTIITTTTTGTGTGTTIITTTTSTAVGAAMNEGEDPTAQQQVCRRNPFTFTGIRRRTGMIYQDTKTLMSSFSLMRYALMGLVLGVLLVGWLDCTDNNNNGNNHNNHGNVFGHQQLPVTSHKVHHTFFSSPEHTPPPKDGPRYPWPRH</sequence>
<comment type="caution">
    <text evidence="3">The sequence shown here is derived from an EMBL/GenBank/DDBJ whole genome shotgun (WGS) entry which is preliminary data.</text>
</comment>
<feature type="region of interest" description="Disordered" evidence="1">
    <location>
        <begin position="174"/>
        <end position="213"/>
    </location>
</feature>
<protein>
    <submittedName>
        <fullName evidence="3">Uncharacterized protein</fullName>
    </submittedName>
</protein>
<evidence type="ECO:0000313" key="4">
    <source>
        <dbReference type="Proteomes" id="UP000823405"/>
    </source>
</evidence>
<feature type="region of interest" description="Disordered" evidence="1">
    <location>
        <begin position="322"/>
        <end position="345"/>
    </location>
</feature>
<proteinExistence type="predicted"/>
<name>A0A9P6R7W9_9FUNG</name>
<accession>A0A9P6R7W9</accession>
<evidence type="ECO:0000256" key="2">
    <source>
        <dbReference type="SAM" id="Phobius"/>
    </source>
</evidence>
<feature type="transmembrane region" description="Helical" evidence="2">
    <location>
        <begin position="271"/>
        <end position="289"/>
    </location>
</feature>
<dbReference type="AlphaFoldDB" id="A0A9P6R7W9"/>
<feature type="region of interest" description="Disordered" evidence="1">
    <location>
        <begin position="48"/>
        <end position="76"/>
    </location>
</feature>
<evidence type="ECO:0000313" key="3">
    <source>
        <dbReference type="EMBL" id="KAG0312930.1"/>
    </source>
</evidence>
<dbReference type="EMBL" id="JAAAIN010000565">
    <property type="protein sequence ID" value="KAG0312930.1"/>
    <property type="molecule type" value="Genomic_DNA"/>
</dbReference>
<keyword evidence="2" id="KW-0472">Membrane</keyword>
<organism evidence="3 4">
    <name type="scientific">Linnemannia gamsii</name>
    <dbReference type="NCBI Taxonomy" id="64522"/>
    <lineage>
        <taxon>Eukaryota</taxon>
        <taxon>Fungi</taxon>
        <taxon>Fungi incertae sedis</taxon>
        <taxon>Mucoromycota</taxon>
        <taxon>Mortierellomycotina</taxon>
        <taxon>Mortierellomycetes</taxon>
        <taxon>Mortierellales</taxon>
        <taxon>Mortierellaceae</taxon>
        <taxon>Linnemannia</taxon>
    </lineage>
</organism>
<keyword evidence="2" id="KW-0812">Transmembrane</keyword>
<keyword evidence="4" id="KW-1185">Reference proteome</keyword>
<reference evidence="3" key="1">
    <citation type="journal article" date="2020" name="Fungal Divers.">
        <title>Resolving the Mortierellaceae phylogeny through synthesis of multi-gene phylogenetics and phylogenomics.</title>
        <authorList>
            <person name="Vandepol N."/>
            <person name="Liber J."/>
            <person name="Desiro A."/>
            <person name="Na H."/>
            <person name="Kennedy M."/>
            <person name="Barry K."/>
            <person name="Grigoriev I.V."/>
            <person name="Miller A.N."/>
            <person name="O'Donnell K."/>
            <person name="Stajich J.E."/>
            <person name="Bonito G."/>
        </authorList>
    </citation>
    <scope>NUCLEOTIDE SEQUENCE</scope>
    <source>
        <strain evidence="3">NVP60</strain>
    </source>
</reference>
<gene>
    <name evidence="3" type="ORF">BGZ97_010680</name>
</gene>
<dbReference type="OrthoDB" id="2420104at2759"/>
<feature type="compositionally biased region" description="Low complexity" evidence="1">
    <location>
        <begin position="48"/>
        <end position="63"/>
    </location>
</feature>
<dbReference type="Proteomes" id="UP000823405">
    <property type="component" value="Unassembled WGS sequence"/>
</dbReference>